<dbReference type="EMBL" id="QXED01000008">
    <property type="protein sequence ID" value="RIV19411.1"/>
    <property type="molecule type" value="Genomic_DNA"/>
</dbReference>
<organism evidence="2 3">
    <name type="scientific">Fibrisoma montanum</name>
    <dbReference type="NCBI Taxonomy" id="2305895"/>
    <lineage>
        <taxon>Bacteria</taxon>
        <taxon>Pseudomonadati</taxon>
        <taxon>Bacteroidota</taxon>
        <taxon>Cytophagia</taxon>
        <taxon>Cytophagales</taxon>
        <taxon>Spirosomataceae</taxon>
        <taxon>Fibrisoma</taxon>
    </lineage>
</organism>
<evidence type="ECO:0000256" key="1">
    <source>
        <dbReference type="SAM" id="MobiDB-lite"/>
    </source>
</evidence>
<comment type="caution">
    <text evidence="2">The sequence shown here is derived from an EMBL/GenBank/DDBJ whole genome shotgun (WGS) entry which is preliminary data.</text>
</comment>
<proteinExistence type="predicted"/>
<evidence type="ECO:0000313" key="3">
    <source>
        <dbReference type="Proteomes" id="UP000283523"/>
    </source>
</evidence>
<feature type="compositionally biased region" description="Polar residues" evidence="1">
    <location>
        <begin position="24"/>
        <end position="38"/>
    </location>
</feature>
<accession>A0A418M1B5</accession>
<evidence type="ECO:0000313" key="2">
    <source>
        <dbReference type="EMBL" id="RIV19411.1"/>
    </source>
</evidence>
<reference evidence="2 3" key="1">
    <citation type="submission" date="2018-08" db="EMBL/GenBank/DDBJ databases">
        <title>Fibrisoma montanum sp. nov., isolated from Danxia mountain soil.</title>
        <authorList>
            <person name="Huang Y."/>
        </authorList>
    </citation>
    <scope>NUCLEOTIDE SEQUENCE [LARGE SCALE GENOMIC DNA]</scope>
    <source>
        <strain evidence="2 3">HYT19</strain>
    </source>
</reference>
<dbReference type="Proteomes" id="UP000283523">
    <property type="component" value="Unassembled WGS sequence"/>
</dbReference>
<feature type="region of interest" description="Disordered" evidence="1">
    <location>
        <begin position="1"/>
        <end position="38"/>
    </location>
</feature>
<dbReference type="AlphaFoldDB" id="A0A418M1B5"/>
<gene>
    <name evidence="2" type="ORF">DYU11_25250</name>
</gene>
<keyword evidence="3" id="KW-1185">Reference proteome</keyword>
<name>A0A418M1B5_9BACT</name>
<sequence>MVTDQKYASTNSGATAVEQEDNAAQETSQQAPIVSPKLSPQQEVTKIVYEYFSAHDGAAKGVEVLNDLFHDWLMYQPTYGEISHDYLRDMHWRTTRLVNMLVQLGQVWERDDQKYLHD</sequence>
<dbReference type="RefSeq" id="WP_119670515.1">
    <property type="nucleotide sequence ID" value="NZ_QXED01000008.1"/>
</dbReference>
<protein>
    <submittedName>
        <fullName evidence="2">Uncharacterized protein</fullName>
    </submittedName>
</protein>
<feature type="compositionally biased region" description="Polar residues" evidence="1">
    <location>
        <begin position="1"/>
        <end position="14"/>
    </location>
</feature>